<sequence length="164" mass="18684">MKTEFDKLSRVCSNEGVSLNRSQFGMENEIANLRLQVAINKDLLKAHSVEIQEIKARRGLPEVFEKQKQPYFPRERCETGVVSLGGTLYKAERLREVHFMTGFKGSPSISYGIVYFDVDHSQNGRISVTLPKVTADGFTARFWVWGRSITYECIISWIACGKEN</sequence>
<dbReference type="GO" id="GO:0030246">
    <property type="term" value="F:carbohydrate binding"/>
    <property type="evidence" value="ECO:0007669"/>
    <property type="project" value="InterPro"/>
</dbReference>
<dbReference type="GO" id="GO:0007155">
    <property type="term" value="P:cell adhesion"/>
    <property type="evidence" value="ECO:0007669"/>
    <property type="project" value="InterPro"/>
</dbReference>
<dbReference type="InterPro" id="IPR019019">
    <property type="entry name" value="H-type_lectin_domain"/>
</dbReference>
<reference evidence="2" key="1">
    <citation type="journal article" date="2021" name="Genome Biol. Evol.">
        <title>A High-Quality Reference Genome for a Parasitic Bivalve with Doubly Uniparental Inheritance (Bivalvia: Unionida).</title>
        <authorList>
            <person name="Smith C.H."/>
        </authorList>
    </citation>
    <scope>NUCLEOTIDE SEQUENCE</scope>
    <source>
        <strain evidence="2">CHS0354</strain>
    </source>
</reference>
<dbReference type="Gene3D" id="2.60.40.2080">
    <property type="match status" value="1"/>
</dbReference>
<dbReference type="InterPro" id="IPR037221">
    <property type="entry name" value="H-type_lectin_dom_sf"/>
</dbReference>
<protein>
    <recommendedName>
        <fullName evidence="1">H-type lectin domain-containing protein</fullName>
    </recommendedName>
</protein>
<evidence type="ECO:0000313" key="2">
    <source>
        <dbReference type="EMBL" id="KAK3602927.1"/>
    </source>
</evidence>
<feature type="domain" description="H-type lectin" evidence="1">
    <location>
        <begin position="96"/>
        <end position="159"/>
    </location>
</feature>
<gene>
    <name evidence="2" type="ORF">CHS0354_039344</name>
</gene>
<reference evidence="2" key="3">
    <citation type="submission" date="2023-05" db="EMBL/GenBank/DDBJ databases">
        <authorList>
            <person name="Smith C.H."/>
        </authorList>
    </citation>
    <scope>NUCLEOTIDE SEQUENCE</scope>
    <source>
        <strain evidence="2">CHS0354</strain>
        <tissue evidence="2">Mantle</tissue>
    </source>
</reference>
<evidence type="ECO:0000313" key="3">
    <source>
        <dbReference type="Proteomes" id="UP001195483"/>
    </source>
</evidence>
<proteinExistence type="predicted"/>
<keyword evidence="3" id="KW-1185">Reference proteome</keyword>
<dbReference type="Proteomes" id="UP001195483">
    <property type="component" value="Unassembled WGS sequence"/>
</dbReference>
<comment type="caution">
    <text evidence="2">The sequence shown here is derived from an EMBL/GenBank/DDBJ whole genome shotgun (WGS) entry which is preliminary data.</text>
</comment>
<name>A0AAE0W761_9BIVA</name>
<accession>A0AAE0W761</accession>
<dbReference type="Pfam" id="PF09458">
    <property type="entry name" value="H_lectin"/>
    <property type="match status" value="1"/>
</dbReference>
<dbReference type="AlphaFoldDB" id="A0AAE0W761"/>
<dbReference type="SUPFAM" id="SSF141086">
    <property type="entry name" value="Agglutinin HPA-like"/>
    <property type="match status" value="1"/>
</dbReference>
<reference evidence="2" key="2">
    <citation type="journal article" date="2021" name="Genome Biol. Evol.">
        <title>Developing a high-quality reference genome for a parasitic bivalve with doubly uniparental inheritance (Bivalvia: Unionida).</title>
        <authorList>
            <person name="Smith C.H."/>
        </authorList>
    </citation>
    <scope>NUCLEOTIDE SEQUENCE</scope>
    <source>
        <strain evidence="2">CHS0354</strain>
        <tissue evidence="2">Mantle</tissue>
    </source>
</reference>
<dbReference type="EMBL" id="JAEAOA010002305">
    <property type="protein sequence ID" value="KAK3602927.1"/>
    <property type="molecule type" value="Genomic_DNA"/>
</dbReference>
<organism evidence="2 3">
    <name type="scientific">Potamilus streckersoni</name>
    <dbReference type="NCBI Taxonomy" id="2493646"/>
    <lineage>
        <taxon>Eukaryota</taxon>
        <taxon>Metazoa</taxon>
        <taxon>Spiralia</taxon>
        <taxon>Lophotrochozoa</taxon>
        <taxon>Mollusca</taxon>
        <taxon>Bivalvia</taxon>
        <taxon>Autobranchia</taxon>
        <taxon>Heteroconchia</taxon>
        <taxon>Palaeoheterodonta</taxon>
        <taxon>Unionida</taxon>
        <taxon>Unionoidea</taxon>
        <taxon>Unionidae</taxon>
        <taxon>Ambleminae</taxon>
        <taxon>Lampsilini</taxon>
        <taxon>Potamilus</taxon>
    </lineage>
</organism>
<evidence type="ECO:0000259" key="1">
    <source>
        <dbReference type="Pfam" id="PF09458"/>
    </source>
</evidence>